<comment type="caution">
    <text evidence="1">The sequence shown here is derived from an EMBL/GenBank/DDBJ whole genome shotgun (WGS) entry which is preliminary data.</text>
</comment>
<organism evidence="1 2">
    <name type="scientific">Microtetraspora fusca</name>
    <dbReference type="NCBI Taxonomy" id="1997"/>
    <lineage>
        <taxon>Bacteria</taxon>
        <taxon>Bacillati</taxon>
        <taxon>Actinomycetota</taxon>
        <taxon>Actinomycetes</taxon>
        <taxon>Streptosporangiales</taxon>
        <taxon>Streptosporangiaceae</taxon>
        <taxon>Microtetraspora</taxon>
    </lineage>
</organism>
<gene>
    <name evidence="1" type="ORF">ACFY05_33045</name>
</gene>
<keyword evidence="2" id="KW-1185">Reference proteome</keyword>
<sequence length="152" mass="16446">MADLGNFATAPVPDVLFTNHTASLVGVRYQHYDQCSRCGTTVSLYTDDGAIILSLDVSCSGKTVLWSCVHDMPRPVIPEHCPNCRAGAWAYHNAFTHRDPTYVGNGVSDALADAYSHLRATYPACAQLADKAVHLGRSRTSYVRRPYAGTAG</sequence>
<dbReference type="RefSeq" id="WP_387346173.1">
    <property type="nucleotide sequence ID" value="NZ_JBIAXI010000024.1"/>
</dbReference>
<protein>
    <submittedName>
        <fullName evidence="1">Uncharacterized protein</fullName>
    </submittedName>
</protein>
<name>A0ABW6VFG5_MICFU</name>
<reference evidence="1 2" key="1">
    <citation type="submission" date="2024-10" db="EMBL/GenBank/DDBJ databases">
        <title>The Natural Products Discovery Center: Release of the First 8490 Sequenced Strains for Exploring Actinobacteria Biosynthetic Diversity.</title>
        <authorList>
            <person name="Kalkreuter E."/>
            <person name="Kautsar S.A."/>
            <person name="Yang D."/>
            <person name="Bader C.D."/>
            <person name="Teijaro C.N."/>
            <person name="Fluegel L."/>
            <person name="Davis C.M."/>
            <person name="Simpson J.R."/>
            <person name="Lauterbach L."/>
            <person name="Steele A.D."/>
            <person name="Gui C."/>
            <person name="Meng S."/>
            <person name="Li G."/>
            <person name="Viehrig K."/>
            <person name="Ye F."/>
            <person name="Su P."/>
            <person name="Kiefer A.F."/>
            <person name="Nichols A."/>
            <person name="Cepeda A.J."/>
            <person name="Yan W."/>
            <person name="Fan B."/>
            <person name="Jiang Y."/>
            <person name="Adhikari A."/>
            <person name="Zheng C.-J."/>
            <person name="Schuster L."/>
            <person name="Cowan T.M."/>
            <person name="Smanski M.J."/>
            <person name="Chevrette M.G."/>
            <person name="De Carvalho L.P.S."/>
            <person name="Shen B."/>
        </authorList>
    </citation>
    <scope>NUCLEOTIDE SEQUENCE [LARGE SCALE GENOMIC DNA]</scope>
    <source>
        <strain evidence="1 2">NPDC001281</strain>
    </source>
</reference>
<evidence type="ECO:0000313" key="1">
    <source>
        <dbReference type="EMBL" id="MFF4777666.1"/>
    </source>
</evidence>
<proteinExistence type="predicted"/>
<accession>A0ABW6VFG5</accession>
<dbReference type="Proteomes" id="UP001602119">
    <property type="component" value="Unassembled WGS sequence"/>
</dbReference>
<evidence type="ECO:0000313" key="2">
    <source>
        <dbReference type="Proteomes" id="UP001602119"/>
    </source>
</evidence>
<dbReference type="EMBL" id="JBIAXI010000024">
    <property type="protein sequence ID" value="MFF4777666.1"/>
    <property type="molecule type" value="Genomic_DNA"/>
</dbReference>